<dbReference type="PANTHER" id="PTHR43823">
    <property type="entry name" value="SPORULATION PROTEIN YKVU"/>
    <property type="match status" value="1"/>
</dbReference>
<dbReference type="NCBIfam" id="TIGR00797">
    <property type="entry name" value="matE"/>
    <property type="match status" value="1"/>
</dbReference>
<organism evidence="8 9">
    <name type="scientific">Aedoeadaptatus coxii</name>
    <dbReference type="NCBI Taxonomy" id="755172"/>
    <lineage>
        <taxon>Bacteria</taxon>
        <taxon>Bacillati</taxon>
        <taxon>Bacillota</taxon>
        <taxon>Tissierellia</taxon>
        <taxon>Tissierellales</taxon>
        <taxon>Peptoniphilaceae</taxon>
        <taxon>Aedoeadaptatus</taxon>
    </lineage>
</organism>
<dbReference type="EMBL" id="LSDG01000019">
    <property type="protein sequence ID" value="KXB67322.1"/>
    <property type="molecule type" value="Genomic_DNA"/>
</dbReference>
<sequence length="453" mass="49120">MKENRMGYEPIPKLLTSISLPIALSMLVQALYNIVDSIWVSRVGESALAAVSVAFPMQMLINAFSIGIGVGMNALLSRHLGEKNHRAANLCAQHGLLLNMIVGILFAVFGTLSAPKLIAMQTSDPGIIADGVRYLNICFIFSIGLCGQICMERLLQSTGRAVYSMYTQLFGAGLNIVLDPFFIFGIGFFPEMGVAGAAVATVTSQILAFIFGLYLNFAKNKELNLLQDHFHVNGEIIKGILAVGIPSAIMISVNSVSVFAINAILAVFGATAVVALGIYFKVNSFVFMPIFGMNNGLVPIIAFNYGAGHRDRIYEVIKLAYKAALIFMTGGFLLFQLFPAQIMGFFDPSPELLAIGVTAFRITSISFIFAAVSVISSGIFQSFGNGTLSMIVNLVRQLILIIPLAYLFSKTGVLAYVWFAYPIAELVAMIIAIFFMKKIDDSKIKPMLSLDDE</sequence>
<proteinExistence type="predicted"/>
<feature type="transmembrane region" description="Helical" evidence="7">
    <location>
        <begin position="319"/>
        <end position="340"/>
    </location>
</feature>
<dbReference type="PIRSF" id="PIRSF006603">
    <property type="entry name" value="DinF"/>
    <property type="match status" value="1"/>
</dbReference>
<dbReference type="GO" id="GO:0015297">
    <property type="term" value="F:antiporter activity"/>
    <property type="evidence" value="ECO:0007669"/>
    <property type="project" value="InterPro"/>
</dbReference>
<dbReference type="Pfam" id="PF01554">
    <property type="entry name" value="MatE"/>
    <property type="match status" value="2"/>
</dbReference>
<keyword evidence="6 7" id="KW-0472">Membrane</keyword>
<evidence type="ECO:0000256" key="5">
    <source>
        <dbReference type="ARBA" id="ARBA00022989"/>
    </source>
</evidence>
<dbReference type="GO" id="GO:0005886">
    <property type="term" value="C:plasma membrane"/>
    <property type="evidence" value="ECO:0007669"/>
    <property type="project" value="UniProtKB-SubCell"/>
</dbReference>
<keyword evidence="5 7" id="KW-1133">Transmembrane helix</keyword>
<keyword evidence="3" id="KW-1003">Cell membrane</keyword>
<evidence type="ECO:0000256" key="4">
    <source>
        <dbReference type="ARBA" id="ARBA00022692"/>
    </source>
</evidence>
<dbReference type="RefSeq" id="WP_068367038.1">
    <property type="nucleotide sequence ID" value="NZ_CAIJCT010000016.1"/>
</dbReference>
<evidence type="ECO:0000256" key="3">
    <source>
        <dbReference type="ARBA" id="ARBA00022475"/>
    </source>
</evidence>
<dbReference type="InterPro" id="IPR002528">
    <property type="entry name" value="MATE_fam"/>
</dbReference>
<feature type="transmembrane region" description="Helical" evidence="7">
    <location>
        <begin position="415"/>
        <end position="436"/>
    </location>
</feature>
<keyword evidence="4 7" id="KW-0812">Transmembrane</keyword>
<feature type="transmembrane region" description="Helical" evidence="7">
    <location>
        <begin position="195"/>
        <end position="217"/>
    </location>
</feature>
<feature type="transmembrane region" description="Helical" evidence="7">
    <location>
        <begin position="96"/>
        <end position="114"/>
    </location>
</feature>
<dbReference type="OrthoDB" id="9811110at2"/>
<dbReference type="PANTHER" id="PTHR43823:SF3">
    <property type="entry name" value="MULTIDRUG EXPORT PROTEIN MEPA"/>
    <property type="match status" value="1"/>
</dbReference>
<gene>
    <name evidence="8" type="ORF">HMPREF1863_00509</name>
</gene>
<evidence type="ECO:0000256" key="7">
    <source>
        <dbReference type="SAM" id="Phobius"/>
    </source>
</evidence>
<dbReference type="STRING" id="755172.HMPREF1863_00509"/>
<protein>
    <submittedName>
        <fullName evidence="8">MATE efflux family protein</fullName>
    </submittedName>
</protein>
<dbReference type="InterPro" id="IPR051327">
    <property type="entry name" value="MATE_MepA_subfamily"/>
</dbReference>
<dbReference type="GO" id="GO:0042910">
    <property type="term" value="F:xenobiotic transmembrane transporter activity"/>
    <property type="evidence" value="ECO:0007669"/>
    <property type="project" value="InterPro"/>
</dbReference>
<accession>A0A134AHY0</accession>
<evidence type="ECO:0000313" key="8">
    <source>
        <dbReference type="EMBL" id="KXB67322.1"/>
    </source>
</evidence>
<comment type="caution">
    <text evidence="8">The sequence shown here is derived from an EMBL/GenBank/DDBJ whole genome shotgun (WGS) entry which is preliminary data.</text>
</comment>
<dbReference type="Proteomes" id="UP000070442">
    <property type="component" value="Unassembled WGS sequence"/>
</dbReference>
<evidence type="ECO:0000256" key="1">
    <source>
        <dbReference type="ARBA" id="ARBA00004651"/>
    </source>
</evidence>
<evidence type="ECO:0000313" key="9">
    <source>
        <dbReference type="Proteomes" id="UP000070442"/>
    </source>
</evidence>
<evidence type="ECO:0000256" key="6">
    <source>
        <dbReference type="ARBA" id="ARBA00023136"/>
    </source>
</evidence>
<feature type="transmembrane region" description="Helical" evidence="7">
    <location>
        <begin position="352"/>
        <end position="375"/>
    </location>
</feature>
<feature type="transmembrane region" description="Helical" evidence="7">
    <location>
        <begin position="167"/>
        <end position="189"/>
    </location>
</feature>
<evidence type="ECO:0000256" key="2">
    <source>
        <dbReference type="ARBA" id="ARBA00022448"/>
    </source>
</evidence>
<dbReference type="PATRIC" id="fig|755172.3.peg.486"/>
<comment type="subcellular location">
    <subcellularLocation>
        <location evidence="1">Cell membrane</location>
        <topology evidence="1">Multi-pass membrane protein</topology>
    </subcellularLocation>
</comment>
<keyword evidence="2" id="KW-0813">Transport</keyword>
<feature type="transmembrane region" description="Helical" evidence="7">
    <location>
        <begin position="259"/>
        <end position="280"/>
    </location>
</feature>
<feature type="transmembrane region" description="Helical" evidence="7">
    <location>
        <begin position="387"/>
        <end position="409"/>
    </location>
</feature>
<name>A0A134AHY0_9FIRM</name>
<feature type="transmembrane region" description="Helical" evidence="7">
    <location>
        <begin position="286"/>
        <end position="307"/>
    </location>
</feature>
<feature type="transmembrane region" description="Helical" evidence="7">
    <location>
        <begin position="134"/>
        <end position="155"/>
    </location>
</feature>
<dbReference type="AlphaFoldDB" id="A0A134AHY0"/>
<keyword evidence="9" id="KW-1185">Reference proteome</keyword>
<reference evidence="9" key="1">
    <citation type="submission" date="2016-01" db="EMBL/GenBank/DDBJ databases">
        <authorList>
            <person name="Mitreva M."/>
            <person name="Pepin K.H."/>
            <person name="Mihindukulasuriya K.A."/>
            <person name="Fulton R."/>
            <person name="Fronick C."/>
            <person name="O'Laughlin M."/>
            <person name="Miner T."/>
            <person name="Herter B."/>
            <person name="Rosa B.A."/>
            <person name="Cordes M."/>
            <person name="Tomlinson C."/>
            <person name="Wollam A."/>
            <person name="Palsikar V.B."/>
            <person name="Mardis E.R."/>
            <person name="Wilson R.K."/>
        </authorList>
    </citation>
    <scope>NUCLEOTIDE SEQUENCE [LARGE SCALE GENOMIC DNA]</scope>
    <source>
        <strain evidence="9">DNF00729</strain>
    </source>
</reference>
<dbReference type="InterPro" id="IPR048279">
    <property type="entry name" value="MdtK-like"/>
</dbReference>
<feature type="transmembrane region" description="Helical" evidence="7">
    <location>
        <begin position="54"/>
        <end position="76"/>
    </location>
</feature>